<evidence type="ECO:0000256" key="1">
    <source>
        <dbReference type="ARBA" id="ARBA00022801"/>
    </source>
</evidence>
<gene>
    <name evidence="3" type="ORF">IM787_04045</name>
</gene>
<dbReference type="Gene3D" id="3.40.50.1820">
    <property type="entry name" value="alpha/beta hydrolase"/>
    <property type="match status" value="1"/>
</dbReference>
<dbReference type="Gene3D" id="1.10.10.800">
    <property type="match status" value="1"/>
</dbReference>
<dbReference type="InterPro" id="IPR050261">
    <property type="entry name" value="FrsA_esterase"/>
</dbReference>
<sequence length="316" mass="33842">MADALADAAPLLTFPSGDAFCAARLFLPSLASRNLPCVVLANGFSGTMDWIVPDFAARFADAGIAALVFDYRHLGQSPGEPRQLVDVRRQREDLRAAIAFCRRHPALDPGRIALWGTSLGGSHVVEVAAADSGIAAVVCNMPALDALRGANVQAKLARAGMGRAPLARTSLRLLAAALWDAVRGAYDAAPRYLAVYGDPGRAFFTDPALAERFRAAEAGAPTWRNRVAARFLLQAPRYRAGTLGRMAAPVLFTLADDDVEVSAAFIRDVAAESPRSEVREYPGGHFDLYHGARFEEVAADQAAFLRRVLLAEGRPT</sequence>
<dbReference type="PANTHER" id="PTHR22946:SF9">
    <property type="entry name" value="POLYKETIDE TRANSFERASE AF380"/>
    <property type="match status" value="1"/>
</dbReference>
<protein>
    <submittedName>
        <fullName evidence="3">Alpha/beta fold hydrolase</fullName>
    </submittedName>
</protein>
<evidence type="ECO:0000259" key="2">
    <source>
        <dbReference type="Pfam" id="PF12146"/>
    </source>
</evidence>
<reference evidence="3 4" key="1">
    <citation type="submission" date="2020-10" db="EMBL/GenBank/DDBJ databases">
        <title>Ramlibacter sp. HM2 16S ribosomal RNA gene Genome sequencing and assembly.</title>
        <authorList>
            <person name="Kang M."/>
        </authorList>
    </citation>
    <scope>NUCLEOTIDE SEQUENCE [LARGE SCALE GENOMIC DNA]</scope>
    <source>
        <strain evidence="3 4">HM2</strain>
    </source>
</reference>
<dbReference type="Proteomes" id="UP000806285">
    <property type="component" value="Unassembled WGS sequence"/>
</dbReference>
<keyword evidence="1 3" id="KW-0378">Hydrolase</keyword>
<dbReference type="PANTHER" id="PTHR22946">
    <property type="entry name" value="DIENELACTONE HYDROLASE DOMAIN-CONTAINING PROTEIN-RELATED"/>
    <property type="match status" value="1"/>
</dbReference>
<dbReference type="GO" id="GO:0016787">
    <property type="term" value="F:hydrolase activity"/>
    <property type="evidence" value="ECO:0007669"/>
    <property type="project" value="UniProtKB-KW"/>
</dbReference>
<organism evidence="3 4">
    <name type="scientific">Ramlibacter pallidus</name>
    <dbReference type="NCBI Taxonomy" id="2780087"/>
    <lineage>
        <taxon>Bacteria</taxon>
        <taxon>Pseudomonadati</taxon>
        <taxon>Pseudomonadota</taxon>
        <taxon>Betaproteobacteria</taxon>
        <taxon>Burkholderiales</taxon>
        <taxon>Comamonadaceae</taxon>
        <taxon>Ramlibacter</taxon>
    </lineage>
</organism>
<dbReference type="InterPro" id="IPR029058">
    <property type="entry name" value="AB_hydrolase_fold"/>
</dbReference>
<evidence type="ECO:0000313" key="4">
    <source>
        <dbReference type="Proteomes" id="UP000806285"/>
    </source>
</evidence>
<accession>A0ABR9RZP6</accession>
<keyword evidence="4" id="KW-1185">Reference proteome</keyword>
<dbReference type="InterPro" id="IPR022742">
    <property type="entry name" value="Hydrolase_4"/>
</dbReference>
<name>A0ABR9RZP6_9BURK</name>
<evidence type="ECO:0000313" key="3">
    <source>
        <dbReference type="EMBL" id="MBE7366732.1"/>
    </source>
</evidence>
<dbReference type="SUPFAM" id="SSF53474">
    <property type="entry name" value="alpha/beta-Hydrolases"/>
    <property type="match status" value="1"/>
</dbReference>
<dbReference type="Pfam" id="PF12146">
    <property type="entry name" value="Hydrolase_4"/>
    <property type="match status" value="1"/>
</dbReference>
<comment type="caution">
    <text evidence="3">The sequence shown here is derived from an EMBL/GenBank/DDBJ whole genome shotgun (WGS) entry which is preliminary data.</text>
</comment>
<proteinExistence type="predicted"/>
<feature type="domain" description="Serine aminopeptidase S33" evidence="2">
    <location>
        <begin position="37"/>
        <end position="284"/>
    </location>
</feature>
<dbReference type="EMBL" id="JADDIV010000001">
    <property type="protein sequence ID" value="MBE7366732.1"/>
    <property type="molecule type" value="Genomic_DNA"/>
</dbReference>